<dbReference type="InterPro" id="IPR002110">
    <property type="entry name" value="Ankyrin_rpt"/>
</dbReference>
<reference evidence="2 3" key="1">
    <citation type="submission" date="2024-04" db="EMBL/GenBank/DDBJ databases">
        <title>Tritrichomonas musculus Genome.</title>
        <authorList>
            <person name="Alves-Ferreira E."/>
            <person name="Grigg M."/>
            <person name="Lorenzi H."/>
            <person name="Galac M."/>
        </authorList>
    </citation>
    <scope>NUCLEOTIDE SEQUENCE [LARGE SCALE GENOMIC DNA]</scope>
    <source>
        <strain evidence="2 3">EAF2021</strain>
    </source>
</reference>
<sequence>MNSYQSFKPSDLIYKHQKISETNELQNLMFDISSDNIDEVHKAAVPFFENYVSVQQFFLSLKKIVSYRPTLINHQCQLLSTFSTELNQLSDPQFQRKICIMFKHNTEILLALVELGFIDIENIIDNSLFPIETNLNIKKYFYPEIYEKKPSYFEHLYDIPSMSSFLLMNMGSIDDFKAKRKKGNNENVICQIIRNDEFNNFIDFINYHTIDLNSTIPVSLFEAFNNIPTFSKEDLYYIEYAALNGSIQIFKYLIQNDFRIHPKTMNAAIIGGNYEIIHLLEDKKVSFDIDCFYDAVNSHRNEIANYILDNSFISLSSSVLDEIIPSYNLEFILNTIDFLVNEKNEKFDLNSSLYVACENNFPDVVEFLLSYPKLLNINYKHCEFYNMTLLHKAALSHYIEILKILLNQNGIDTSLIDSKIINDCFFFQWSFFIILIYRSVADYLTAEEYNFLKPLFIRAKYHQ</sequence>
<gene>
    <name evidence="2" type="ORF">M9Y10_041055</name>
</gene>
<dbReference type="InterPro" id="IPR036770">
    <property type="entry name" value="Ankyrin_rpt-contain_sf"/>
</dbReference>
<dbReference type="Pfam" id="PF12796">
    <property type="entry name" value="Ank_2"/>
    <property type="match status" value="1"/>
</dbReference>
<protein>
    <recommendedName>
        <fullName evidence="1">DUF3447 domain-containing protein</fullName>
    </recommendedName>
</protein>
<organism evidence="2 3">
    <name type="scientific">Tritrichomonas musculus</name>
    <dbReference type="NCBI Taxonomy" id="1915356"/>
    <lineage>
        <taxon>Eukaryota</taxon>
        <taxon>Metamonada</taxon>
        <taxon>Parabasalia</taxon>
        <taxon>Tritrichomonadida</taxon>
        <taxon>Tritrichomonadidae</taxon>
        <taxon>Tritrichomonas</taxon>
    </lineage>
</organism>
<evidence type="ECO:0000313" key="3">
    <source>
        <dbReference type="Proteomes" id="UP001470230"/>
    </source>
</evidence>
<dbReference type="Proteomes" id="UP001470230">
    <property type="component" value="Unassembled WGS sequence"/>
</dbReference>
<feature type="domain" description="DUF3447" evidence="1">
    <location>
        <begin position="259"/>
        <end position="333"/>
    </location>
</feature>
<dbReference type="InterPro" id="IPR020683">
    <property type="entry name" value="DUF3447"/>
</dbReference>
<dbReference type="Pfam" id="PF11929">
    <property type="entry name" value="DUF3447"/>
    <property type="match status" value="1"/>
</dbReference>
<dbReference type="PANTHER" id="PTHR24159">
    <property type="match status" value="1"/>
</dbReference>
<dbReference type="EMBL" id="JAPFFF010000007">
    <property type="protein sequence ID" value="KAK8885605.1"/>
    <property type="molecule type" value="Genomic_DNA"/>
</dbReference>
<evidence type="ECO:0000313" key="2">
    <source>
        <dbReference type="EMBL" id="KAK8885605.1"/>
    </source>
</evidence>
<dbReference type="SUPFAM" id="SSF48403">
    <property type="entry name" value="Ankyrin repeat"/>
    <property type="match status" value="1"/>
</dbReference>
<accession>A0ABR2K6D8</accession>
<proteinExistence type="predicted"/>
<dbReference type="Gene3D" id="1.25.40.20">
    <property type="entry name" value="Ankyrin repeat-containing domain"/>
    <property type="match status" value="1"/>
</dbReference>
<comment type="caution">
    <text evidence="2">The sequence shown here is derived from an EMBL/GenBank/DDBJ whole genome shotgun (WGS) entry which is preliminary data.</text>
</comment>
<name>A0ABR2K6D8_9EUKA</name>
<dbReference type="SMART" id="SM00248">
    <property type="entry name" value="ANK"/>
    <property type="match status" value="4"/>
</dbReference>
<keyword evidence="3" id="KW-1185">Reference proteome</keyword>
<dbReference type="PANTHER" id="PTHR24159:SF5">
    <property type="entry name" value="ANK_REP_REGION DOMAIN-CONTAINING PROTEIN"/>
    <property type="match status" value="1"/>
</dbReference>
<evidence type="ECO:0000259" key="1">
    <source>
        <dbReference type="Pfam" id="PF11929"/>
    </source>
</evidence>